<dbReference type="Gene3D" id="3.40.50.12780">
    <property type="entry name" value="N-terminal domain of ligase-like"/>
    <property type="match status" value="1"/>
</dbReference>
<comment type="caution">
    <text evidence="3">The sequence shown here is derived from an EMBL/GenBank/DDBJ whole genome shotgun (WGS) entry which is preliminary data.</text>
</comment>
<feature type="region of interest" description="Disordered" evidence="1">
    <location>
        <begin position="517"/>
        <end position="539"/>
    </location>
</feature>
<gene>
    <name evidence="3" type="ORF">DVZ84_18980</name>
</gene>
<dbReference type="Proteomes" id="UP000253742">
    <property type="component" value="Unassembled WGS sequence"/>
</dbReference>
<evidence type="ECO:0000256" key="1">
    <source>
        <dbReference type="SAM" id="MobiDB-lite"/>
    </source>
</evidence>
<dbReference type="EMBL" id="QQBH01000011">
    <property type="protein sequence ID" value="RDD87702.1"/>
    <property type="molecule type" value="Genomic_DNA"/>
</dbReference>
<dbReference type="InterPro" id="IPR000873">
    <property type="entry name" value="AMP-dep_synth/lig_dom"/>
</dbReference>
<dbReference type="InterPro" id="IPR045851">
    <property type="entry name" value="AMP-bd_C_sf"/>
</dbReference>
<proteinExistence type="predicted"/>
<protein>
    <recommendedName>
        <fullName evidence="2">AMP-dependent synthetase/ligase domain-containing protein</fullName>
    </recommendedName>
</protein>
<dbReference type="InterPro" id="IPR020845">
    <property type="entry name" value="AMP-binding_CS"/>
</dbReference>
<evidence type="ECO:0000313" key="3">
    <source>
        <dbReference type="EMBL" id="RDD87702.1"/>
    </source>
</evidence>
<dbReference type="GO" id="GO:0031956">
    <property type="term" value="F:medium-chain fatty acid-CoA ligase activity"/>
    <property type="evidence" value="ECO:0007669"/>
    <property type="project" value="TreeGrafter"/>
</dbReference>
<name>A0A369V3X6_9ACTN</name>
<dbReference type="STRING" id="146923.Spa2297_26685"/>
<evidence type="ECO:0000313" key="4">
    <source>
        <dbReference type="Proteomes" id="UP000253742"/>
    </source>
</evidence>
<dbReference type="Gene3D" id="3.30.300.30">
    <property type="match status" value="1"/>
</dbReference>
<evidence type="ECO:0000259" key="2">
    <source>
        <dbReference type="Pfam" id="PF00501"/>
    </source>
</evidence>
<dbReference type="PANTHER" id="PTHR43201:SF32">
    <property type="entry name" value="2-SUCCINYLBENZOATE--COA LIGASE, CHLOROPLASTIC_PEROXISOMAL"/>
    <property type="match status" value="1"/>
</dbReference>
<dbReference type="SUPFAM" id="SSF56801">
    <property type="entry name" value="Acetyl-CoA synthetase-like"/>
    <property type="match status" value="1"/>
</dbReference>
<dbReference type="AlphaFoldDB" id="A0A369V3X6"/>
<dbReference type="OrthoDB" id="3671040at2"/>
<sequence>MTGPAPEPGTTGPAPAHPTLAAAIAAQAHRGGATVTFGTSARRDTLTYPQFAEQIAAAAGGFAAQGVTAGDRVMLRVGSSRESVLALLALLHLGAVPVSVKPRVPGTALERYLAEVARQQRARHAFRISGHGLRELALETRPHRAPGAAAGEPDGLAFVQYTSGSTGMPRPIPLSHRAVLGNIGAIAGVSGMRPGDTGLLALPLHHDMGLIGTLTALVRGADLVLEDPGTFLRRPMAALRLVRDAERVHSAFPDFMLRYLAARITETAAREEPDPGLLRAWSTVFCGAEPIRRRTVHGFLGTTAPWGFAPSALVFCYGLAEAVLMATAHRLTDPAAGFRTDGPVSTACLGSPVPGLALRVVDERGGPCAPARTGRVQLRGETLFDGYDGTTDHRTTWFDTGDLGYLDAGLLYLDGRREDRVSVNGTNVFVADVEHAAAAEPGVAECVVLPYGASFAVAVVPERGRRVDTTRLAARIAADFTAAPETVVEVAHSTVTRTASGKPARAHLTARLTEAGLLPGAAPSDGEATDTTAVPGPRR</sequence>
<dbReference type="PROSITE" id="PS00455">
    <property type="entry name" value="AMP_BINDING"/>
    <property type="match status" value="1"/>
</dbReference>
<dbReference type="InterPro" id="IPR042099">
    <property type="entry name" value="ANL_N_sf"/>
</dbReference>
<reference evidence="3 4" key="1">
    <citation type="submission" date="2018-07" db="EMBL/GenBank/DDBJ databases">
        <title>Genome guided investigation of antibiotics producing actinomycetales strain isolated from a Macau mangrove ecosystem.</title>
        <authorList>
            <person name="Hu D."/>
        </authorList>
    </citation>
    <scope>NUCLEOTIDE SEQUENCE [LARGE SCALE GENOMIC DNA]</scope>
    <source>
        <strain evidence="3 4">2297</strain>
    </source>
</reference>
<dbReference type="RefSeq" id="WP_114529985.1">
    <property type="nucleotide sequence ID" value="NZ_QQBH01000011.1"/>
</dbReference>
<dbReference type="Pfam" id="PF00501">
    <property type="entry name" value="AMP-binding"/>
    <property type="match status" value="1"/>
</dbReference>
<feature type="domain" description="AMP-dependent synthetase/ligase" evidence="2">
    <location>
        <begin position="32"/>
        <end position="387"/>
    </location>
</feature>
<dbReference type="GO" id="GO:0006631">
    <property type="term" value="P:fatty acid metabolic process"/>
    <property type="evidence" value="ECO:0007669"/>
    <property type="project" value="TreeGrafter"/>
</dbReference>
<dbReference type="PANTHER" id="PTHR43201">
    <property type="entry name" value="ACYL-COA SYNTHETASE"/>
    <property type="match status" value="1"/>
</dbReference>
<accession>A0A369V3X6</accession>
<organism evidence="3 4">
    <name type="scientific">Streptomyces parvulus</name>
    <dbReference type="NCBI Taxonomy" id="146923"/>
    <lineage>
        <taxon>Bacteria</taxon>
        <taxon>Bacillati</taxon>
        <taxon>Actinomycetota</taxon>
        <taxon>Actinomycetes</taxon>
        <taxon>Kitasatosporales</taxon>
        <taxon>Streptomycetaceae</taxon>
        <taxon>Streptomyces</taxon>
    </lineage>
</organism>